<sequence length="164" mass="19680">MHYIKSKLKILDSCHDFSRQITTTYLALGQQKKISSMQLIPRSVITFKLLKVIKYQILCSYLFCMCYDSLCMPHRERQEGLYILNLFRILVQTTFWNKKKKKIEFALEFKNKLLWFALSILTFAREYTNPCFQWHISFITYLTSRDAVKTDLYDVNIRDESRGF</sequence>
<evidence type="ECO:0000313" key="2">
    <source>
        <dbReference type="Proteomes" id="UP000077315"/>
    </source>
</evidence>
<dbReference type="AlphaFoldDB" id="A0A162YJ41"/>
<dbReference type="InParanoid" id="A0A162YJ41"/>
<gene>
    <name evidence="1" type="ORF">PHYBLDRAFT_161692</name>
</gene>
<evidence type="ECO:0000313" key="1">
    <source>
        <dbReference type="EMBL" id="OAD81055.1"/>
    </source>
</evidence>
<reference evidence="2" key="1">
    <citation type="submission" date="2015-06" db="EMBL/GenBank/DDBJ databases">
        <title>Expansion of signal transduction pathways in fungi by whole-genome duplication.</title>
        <authorList>
            <consortium name="DOE Joint Genome Institute"/>
            <person name="Corrochano L.M."/>
            <person name="Kuo A."/>
            <person name="Marcet-Houben M."/>
            <person name="Polaino S."/>
            <person name="Salamov A."/>
            <person name="Villalobos J.M."/>
            <person name="Alvarez M.I."/>
            <person name="Avalos J."/>
            <person name="Benito E.P."/>
            <person name="Benoit I."/>
            <person name="Burger G."/>
            <person name="Camino L.P."/>
            <person name="Canovas D."/>
            <person name="Cerda-Olmedo E."/>
            <person name="Cheng J.-F."/>
            <person name="Dominguez A."/>
            <person name="Elias M."/>
            <person name="Eslava A.P."/>
            <person name="Glaser F."/>
            <person name="Grimwood J."/>
            <person name="Gutierrez G."/>
            <person name="Heitman J."/>
            <person name="Henrissat B."/>
            <person name="Iturriaga E.A."/>
            <person name="Lang B.F."/>
            <person name="Lavin J.L."/>
            <person name="Lee S."/>
            <person name="Li W."/>
            <person name="Lindquist E."/>
            <person name="Lopez-Garcia S."/>
            <person name="Luque E.M."/>
            <person name="Marcos A.T."/>
            <person name="Martin J."/>
            <person name="McCluskey K."/>
            <person name="Medina H.R."/>
            <person name="Miralles-Duran A."/>
            <person name="Miyazaki A."/>
            <person name="Munoz-Torres E."/>
            <person name="Oguiza J.A."/>
            <person name="Ohm R."/>
            <person name="Olmedo M."/>
            <person name="Orejas M."/>
            <person name="Ortiz-Castellanos L."/>
            <person name="Pisabarro A.G."/>
            <person name="Rodriguez-Romero J."/>
            <person name="Ruiz-Herrera J."/>
            <person name="Ruiz-Vazquez R."/>
            <person name="Sanz C."/>
            <person name="Schackwitz W."/>
            <person name="Schmutz J."/>
            <person name="Shahriari M."/>
            <person name="Shelest E."/>
            <person name="Silva-Franco F."/>
            <person name="Soanes D."/>
            <person name="Syed K."/>
            <person name="Tagua V.G."/>
            <person name="Talbot N.J."/>
            <person name="Thon M."/>
            <person name="De vries R.P."/>
            <person name="Wiebenga A."/>
            <person name="Yadav J.S."/>
            <person name="Braun E.L."/>
            <person name="Baker S."/>
            <person name="Garre V."/>
            <person name="Horwitz B."/>
            <person name="Torres-Martinez S."/>
            <person name="Idnurm A."/>
            <person name="Herrera-Estrella A."/>
            <person name="Gabaldon T."/>
            <person name="Grigoriev I.V."/>
        </authorList>
    </citation>
    <scope>NUCLEOTIDE SEQUENCE [LARGE SCALE GENOMIC DNA]</scope>
    <source>
        <strain evidence="2">NRRL 1555(-)</strain>
    </source>
</reference>
<organism evidence="1 2">
    <name type="scientific">Phycomyces blakesleeanus (strain ATCC 8743b / DSM 1359 / FGSC 10004 / NBRC 33097 / NRRL 1555)</name>
    <dbReference type="NCBI Taxonomy" id="763407"/>
    <lineage>
        <taxon>Eukaryota</taxon>
        <taxon>Fungi</taxon>
        <taxon>Fungi incertae sedis</taxon>
        <taxon>Mucoromycota</taxon>
        <taxon>Mucoromycotina</taxon>
        <taxon>Mucoromycetes</taxon>
        <taxon>Mucorales</taxon>
        <taxon>Phycomycetaceae</taxon>
        <taxon>Phycomyces</taxon>
    </lineage>
</organism>
<dbReference type="Proteomes" id="UP000077315">
    <property type="component" value="Unassembled WGS sequence"/>
</dbReference>
<dbReference type="GeneID" id="28995354"/>
<protein>
    <submittedName>
        <fullName evidence="1">Uncharacterized protein</fullName>
    </submittedName>
</protein>
<dbReference type="RefSeq" id="XP_018299095.1">
    <property type="nucleotide sequence ID" value="XM_018434448.1"/>
</dbReference>
<keyword evidence="2" id="KW-1185">Reference proteome</keyword>
<name>A0A162YJ41_PHYB8</name>
<proteinExistence type="predicted"/>
<accession>A0A162YJ41</accession>
<dbReference type="VEuPathDB" id="FungiDB:PHYBLDRAFT_161692"/>
<dbReference type="EMBL" id="KV440971">
    <property type="protein sequence ID" value="OAD81055.1"/>
    <property type="molecule type" value="Genomic_DNA"/>
</dbReference>